<reference evidence="2 3" key="1">
    <citation type="journal article" date="2016" name="Genome Announc.">
        <title>Draft Genome Sequence of Paenibacillus amylolyticus Heshi-A3, Isolated from Fermented Rice Bran in a Japanese Fermented Seafood Dish.</title>
        <authorList>
            <person name="Akuzawa S."/>
            <person name="Nagaoka J."/>
            <person name="Kanekatsu M."/>
            <person name="Kubota E."/>
            <person name="Ohtake R."/>
            <person name="Suzuki T."/>
            <person name="Kanesaki Y."/>
        </authorList>
    </citation>
    <scope>NUCLEOTIDE SEQUENCE [LARGE SCALE GENOMIC DNA]</scope>
    <source>
        <strain evidence="2 3">Heshi-A3</strain>
    </source>
</reference>
<dbReference type="EMBL" id="BCNV01000001">
    <property type="protein sequence ID" value="GAS81398.1"/>
    <property type="molecule type" value="Genomic_DNA"/>
</dbReference>
<protein>
    <recommendedName>
        <fullName evidence="4">Exo-alpha-sialidase</fullName>
    </recommendedName>
</protein>
<accession>A0A100VK93</accession>
<evidence type="ECO:0008006" key="4">
    <source>
        <dbReference type="Google" id="ProtNLM"/>
    </source>
</evidence>
<dbReference type="Gene3D" id="2.120.10.80">
    <property type="entry name" value="Kelch-type beta propeller"/>
    <property type="match status" value="1"/>
</dbReference>
<evidence type="ECO:0000313" key="2">
    <source>
        <dbReference type="EMBL" id="GAS81398.1"/>
    </source>
</evidence>
<dbReference type="AlphaFoldDB" id="A0A100VK93"/>
<dbReference type="RefSeq" id="WP_062834108.1">
    <property type="nucleotide sequence ID" value="NZ_BCNV01000001.1"/>
</dbReference>
<proteinExistence type="predicted"/>
<keyword evidence="1" id="KW-1133">Transmembrane helix</keyword>
<keyword evidence="1" id="KW-0812">Transmembrane</keyword>
<organism evidence="2 3">
    <name type="scientific">Paenibacillus amylolyticus</name>
    <dbReference type="NCBI Taxonomy" id="1451"/>
    <lineage>
        <taxon>Bacteria</taxon>
        <taxon>Bacillati</taxon>
        <taxon>Bacillota</taxon>
        <taxon>Bacilli</taxon>
        <taxon>Bacillales</taxon>
        <taxon>Paenibacillaceae</taxon>
        <taxon>Paenibacillus</taxon>
    </lineage>
</organism>
<keyword evidence="1" id="KW-0472">Membrane</keyword>
<dbReference type="Proteomes" id="UP000069697">
    <property type="component" value="Unassembled WGS sequence"/>
</dbReference>
<dbReference type="InterPro" id="IPR011043">
    <property type="entry name" value="Gal_Oxase/kelch_b-propeller"/>
</dbReference>
<reference evidence="3" key="2">
    <citation type="submission" date="2016-01" db="EMBL/GenBank/DDBJ databases">
        <title>Draft Genome Sequence of Paenibacillus amylolyticus Heshi-A3 that Was Isolated from Fermented Rice Bran with Aging Salted Mackerel, Which Was Named Heshiko as Traditional Fermented Seafood in Japan.</title>
        <authorList>
            <person name="Akuzawa S."/>
            <person name="Nakagawa J."/>
            <person name="Kanekatsu T."/>
            <person name="Kubota E."/>
            <person name="Ohtake R."/>
            <person name="Suzuki T."/>
            <person name="Kanesaki Y."/>
        </authorList>
    </citation>
    <scope>NUCLEOTIDE SEQUENCE [LARGE SCALE GENOMIC DNA]</scope>
    <source>
        <strain evidence="3">Heshi-A3</strain>
    </source>
</reference>
<sequence>MQRHAKWTAVILTIVAGVSWMLMGNSKPRNNTSTSQPPATERGLAKVSNAPIISADVTSKIELLGRPFSKTPYANNVWDMQLYNGKIYLGHGNSSNLGVAPNSGPIPVIYYDTANAKFKTQSVTNSNPGILPSTKMYVDEEQIDIYRVLNDKLYIPGNDSDSEQWELGNFYRLDGDVWTKYRNLPLGVHVYDLASYQGKMFAALGTDSKPTILISHNEGETWQKYATINTFGFRAYTMFHLNGKLYASGMMYPANKIWNDKTNILEINEQLQKRDVVIYGNKMLPGLTYQTGTIPYNKIGKNVNFNNKLLYIAGGVFNDGQLLPKSLNVMTDINQARRVNLPDAKALPTDVLLRDGKVYVLTYTRQSANLYINRVYQSTDLTTWNEILRFNQDTYAKSFEEKDGDFYFGLGTDPDVLSTSSGKLLRVNRRDIPVNAN</sequence>
<comment type="caution">
    <text evidence="2">The sequence shown here is derived from an EMBL/GenBank/DDBJ whole genome shotgun (WGS) entry which is preliminary data.</text>
</comment>
<evidence type="ECO:0000313" key="3">
    <source>
        <dbReference type="Proteomes" id="UP000069697"/>
    </source>
</evidence>
<dbReference type="InterPro" id="IPR015915">
    <property type="entry name" value="Kelch-typ_b-propeller"/>
</dbReference>
<dbReference type="SUPFAM" id="SSF50965">
    <property type="entry name" value="Galactose oxidase, central domain"/>
    <property type="match status" value="1"/>
</dbReference>
<feature type="transmembrane region" description="Helical" evidence="1">
    <location>
        <begin position="7"/>
        <end position="23"/>
    </location>
</feature>
<gene>
    <name evidence="2" type="ORF">PAHA3_1472</name>
</gene>
<name>A0A100VK93_PAEAM</name>
<evidence type="ECO:0000256" key="1">
    <source>
        <dbReference type="SAM" id="Phobius"/>
    </source>
</evidence>